<reference evidence="1" key="1">
    <citation type="submission" date="2021-06" db="EMBL/GenBank/DDBJ databases">
        <authorList>
            <person name="Kallberg Y."/>
            <person name="Tangrot J."/>
            <person name="Rosling A."/>
        </authorList>
    </citation>
    <scope>NUCLEOTIDE SEQUENCE</scope>
    <source>
        <strain evidence="1">CL551</strain>
    </source>
</reference>
<comment type="caution">
    <text evidence="1">The sequence shown here is derived from an EMBL/GenBank/DDBJ whole genome shotgun (WGS) entry which is preliminary data.</text>
</comment>
<dbReference type="AlphaFoldDB" id="A0A9N9CP64"/>
<sequence length="47" mass="5265">MSHIDSHLTQWTSGDVMKNEDGTVFAGRVSVKKMMKSRVKSGRKGKK</sequence>
<gene>
    <name evidence="1" type="ORF">AMORRO_LOCUS8136</name>
</gene>
<dbReference type="EMBL" id="CAJVPV010006705">
    <property type="protein sequence ID" value="CAG8609111.1"/>
    <property type="molecule type" value="Genomic_DNA"/>
</dbReference>
<evidence type="ECO:0000313" key="2">
    <source>
        <dbReference type="Proteomes" id="UP000789342"/>
    </source>
</evidence>
<name>A0A9N9CP64_9GLOM</name>
<evidence type="ECO:0000313" key="1">
    <source>
        <dbReference type="EMBL" id="CAG8609111.1"/>
    </source>
</evidence>
<proteinExistence type="predicted"/>
<dbReference type="Proteomes" id="UP000789342">
    <property type="component" value="Unassembled WGS sequence"/>
</dbReference>
<keyword evidence="2" id="KW-1185">Reference proteome</keyword>
<protein>
    <submittedName>
        <fullName evidence="1">7289_t:CDS:1</fullName>
    </submittedName>
</protein>
<organism evidence="1 2">
    <name type="scientific">Acaulospora morrowiae</name>
    <dbReference type="NCBI Taxonomy" id="94023"/>
    <lineage>
        <taxon>Eukaryota</taxon>
        <taxon>Fungi</taxon>
        <taxon>Fungi incertae sedis</taxon>
        <taxon>Mucoromycota</taxon>
        <taxon>Glomeromycotina</taxon>
        <taxon>Glomeromycetes</taxon>
        <taxon>Diversisporales</taxon>
        <taxon>Acaulosporaceae</taxon>
        <taxon>Acaulospora</taxon>
    </lineage>
</organism>
<accession>A0A9N9CP64</accession>